<name>A0A0A9HAI8_ARUDO</name>
<dbReference type="AlphaFoldDB" id="A0A0A9HAI8"/>
<dbReference type="EMBL" id="GBRH01163726">
    <property type="protein sequence ID" value="JAE34170.1"/>
    <property type="molecule type" value="Transcribed_RNA"/>
</dbReference>
<proteinExistence type="predicted"/>
<evidence type="ECO:0000256" key="1">
    <source>
        <dbReference type="SAM" id="MobiDB-lite"/>
    </source>
</evidence>
<accession>A0A0A9HAI8</accession>
<feature type="region of interest" description="Disordered" evidence="1">
    <location>
        <begin position="1"/>
        <end position="36"/>
    </location>
</feature>
<protein>
    <submittedName>
        <fullName evidence="2">Uncharacterized protein</fullName>
    </submittedName>
</protein>
<reference evidence="2" key="1">
    <citation type="submission" date="2014-09" db="EMBL/GenBank/DDBJ databases">
        <authorList>
            <person name="Magalhaes I.L.F."/>
            <person name="Oliveira U."/>
            <person name="Santos F.R."/>
            <person name="Vidigal T.H.D.A."/>
            <person name="Brescovit A.D."/>
            <person name="Santos A.J."/>
        </authorList>
    </citation>
    <scope>NUCLEOTIDE SEQUENCE</scope>
    <source>
        <tissue evidence="2">Shoot tissue taken approximately 20 cm above the soil surface</tissue>
    </source>
</reference>
<evidence type="ECO:0000313" key="2">
    <source>
        <dbReference type="EMBL" id="JAE34170.1"/>
    </source>
</evidence>
<feature type="compositionally biased region" description="Polar residues" evidence="1">
    <location>
        <begin position="24"/>
        <end position="36"/>
    </location>
</feature>
<sequence length="36" mass="3770">MNPGLPLPPHRRPGLGQISEDQCPGTTPGTLAQECT</sequence>
<organism evidence="2">
    <name type="scientific">Arundo donax</name>
    <name type="common">Giant reed</name>
    <name type="synonym">Donax arundinaceus</name>
    <dbReference type="NCBI Taxonomy" id="35708"/>
    <lineage>
        <taxon>Eukaryota</taxon>
        <taxon>Viridiplantae</taxon>
        <taxon>Streptophyta</taxon>
        <taxon>Embryophyta</taxon>
        <taxon>Tracheophyta</taxon>
        <taxon>Spermatophyta</taxon>
        <taxon>Magnoliopsida</taxon>
        <taxon>Liliopsida</taxon>
        <taxon>Poales</taxon>
        <taxon>Poaceae</taxon>
        <taxon>PACMAD clade</taxon>
        <taxon>Arundinoideae</taxon>
        <taxon>Arundineae</taxon>
        <taxon>Arundo</taxon>
    </lineage>
</organism>
<reference evidence="2" key="2">
    <citation type="journal article" date="2015" name="Data Brief">
        <title>Shoot transcriptome of the giant reed, Arundo donax.</title>
        <authorList>
            <person name="Barrero R.A."/>
            <person name="Guerrero F.D."/>
            <person name="Moolhuijzen P."/>
            <person name="Goolsby J.A."/>
            <person name="Tidwell J."/>
            <person name="Bellgard S.E."/>
            <person name="Bellgard M.I."/>
        </authorList>
    </citation>
    <scope>NUCLEOTIDE SEQUENCE</scope>
    <source>
        <tissue evidence="2">Shoot tissue taken approximately 20 cm above the soil surface</tissue>
    </source>
</reference>